<dbReference type="InterPro" id="IPR028939">
    <property type="entry name" value="P5C_Rdtase_cat_N"/>
</dbReference>
<proteinExistence type="inferred from homology"/>
<dbReference type="UniPathway" id="UPA00098">
    <property type="reaction ID" value="UER00361"/>
</dbReference>
<dbReference type="OrthoDB" id="9805754at2"/>
<dbReference type="InterPro" id="IPR008927">
    <property type="entry name" value="6-PGluconate_DH-like_C_sf"/>
</dbReference>
<dbReference type="SUPFAM" id="SSF48179">
    <property type="entry name" value="6-phosphogluconate dehydrogenase C-terminal domain-like"/>
    <property type="match status" value="1"/>
</dbReference>
<dbReference type="InterPro" id="IPR000304">
    <property type="entry name" value="Pyrroline-COOH_reductase"/>
</dbReference>
<dbReference type="PANTHER" id="PTHR11645:SF49">
    <property type="entry name" value="PYRROLINE-5-CARBOXYLATE REDUCTASE 1"/>
    <property type="match status" value="1"/>
</dbReference>
<comment type="catalytic activity">
    <reaction evidence="6">
        <text>L-proline + NAD(+) = (S)-1-pyrroline-5-carboxylate + NADH + 2 H(+)</text>
        <dbReference type="Rhea" id="RHEA:14105"/>
        <dbReference type="ChEBI" id="CHEBI:15378"/>
        <dbReference type="ChEBI" id="CHEBI:17388"/>
        <dbReference type="ChEBI" id="CHEBI:57540"/>
        <dbReference type="ChEBI" id="CHEBI:57945"/>
        <dbReference type="ChEBI" id="CHEBI:60039"/>
        <dbReference type="EC" id="1.5.1.2"/>
    </reaction>
</comment>
<evidence type="ECO:0000256" key="5">
    <source>
        <dbReference type="ARBA" id="ARBA00058118"/>
    </source>
</evidence>
<dbReference type="EC" id="1.5.1.2" evidence="6 7"/>
<keyword evidence="4 6" id="KW-0560">Oxidoreductase</keyword>
<dbReference type="FunFam" id="1.10.3730.10:FF:000001">
    <property type="entry name" value="Pyrroline-5-carboxylate reductase"/>
    <property type="match status" value="1"/>
</dbReference>
<keyword evidence="6" id="KW-0963">Cytoplasm</keyword>
<dbReference type="InterPro" id="IPR029036">
    <property type="entry name" value="P5CR_dimer"/>
</dbReference>
<dbReference type="Pfam" id="PF14748">
    <property type="entry name" value="P5CR_dimer"/>
    <property type="match status" value="1"/>
</dbReference>
<feature type="binding site" evidence="8">
    <location>
        <begin position="73"/>
        <end position="76"/>
    </location>
    <ligand>
        <name>NADP(+)</name>
        <dbReference type="ChEBI" id="CHEBI:58349"/>
    </ligand>
</feature>
<evidence type="ECO:0000256" key="6">
    <source>
        <dbReference type="HAMAP-Rule" id="MF_01925"/>
    </source>
</evidence>
<accession>A0A4V5Q0U2</accession>
<dbReference type="AlphaFoldDB" id="A0A4V5Q0U2"/>
<name>A0A4V5Q0U2_9BACL</name>
<dbReference type="RefSeq" id="WP_136948575.1">
    <property type="nucleotide sequence ID" value="NZ_SWFM01000007.1"/>
</dbReference>
<evidence type="ECO:0000256" key="4">
    <source>
        <dbReference type="ARBA" id="ARBA00023002"/>
    </source>
</evidence>
<comment type="pathway">
    <text evidence="6">Amino-acid biosynthesis; L-proline biosynthesis; L-proline from L-glutamate 5-semialdehyde: step 1/1.</text>
</comment>
<comment type="function">
    <text evidence="5 6">Catalyzes the reduction of 1-pyrroline-5-carboxylate (PCA) to L-proline.</text>
</comment>
<evidence type="ECO:0000259" key="11">
    <source>
        <dbReference type="Pfam" id="PF14748"/>
    </source>
</evidence>
<dbReference type="InterPro" id="IPR036291">
    <property type="entry name" value="NAD(P)-bd_dom_sf"/>
</dbReference>
<dbReference type="NCBIfam" id="TIGR00112">
    <property type="entry name" value="proC"/>
    <property type="match status" value="1"/>
</dbReference>
<dbReference type="Proteomes" id="UP000310541">
    <property type="component" value="Unassembled WGS sequence"/>
</dbReference>
<comment type="caution">
    <text evidence="12">The sequence shown here is derived from an EMBL/GenBank/DDBJ whole genome shotgun (WGS) entry which is preliminary data.</text>
</comment>
<evidence type="ECO:0000259" key="10">
    <source>
        <dbReference type="Pfam" id="PF03807"/>
    </source>
</evidence>
<evidence type="ECO:0000313" key="12">
    <source>
        <dbReference type="EMBL" id="TKD67978.1"/>
    </source>
</evidence>
<sequence>MLENKTVTFIGAGSMAEAMAAGMIESGTIEPERIIMTNRSNEQRRQELMENHGVLATQSIEFAVREADVVILAMKPKDVERALEGIEDFITNEQLLLSVLAGVPSSFIEEKLEGDQPVIRVMPNTSSMIGKSISALAAGEHVSDEQVTTARALIRSIGETVVIGEEQMDVFTGVAGSGPAYIYYVIESLEKAAIEGGIETETARKMAVQTVLGAGMMAEQSEDSPSALRKKVTSPNGTTQAGLEALYENGGGEAFEAAVENAATRSKEISNQFNKKPVTQ</sequence>
<feature type="domain" description="Pyrroline-5-carboxylate reductase dimerisation" evidence="11">
    <location>
        <begin position="165"/>
        <end position="268"/>
    </location>
</feature>
<evidence type="ECO:0000256" key="9">
    <source>
        <dbReference type="SAM" id="MobiDB-lite"/>
    </source>
</evidence>
<dbReference type="HAMAP" id="MF_01925">
    <property type="entry name" value="P5C_reductase"/>
    <property type="match status" value="1"/>
</dbReference>
<dbReference type="Pfam" id="PF03807">
    <property type="entry name" value="F420_oxidored"/>
    <property type="match status" value="1"/>
</dbReference>
<evidence type="ECO:0000256" key="8">
    <source>
        <dbReference type="PIRSR" id="PIRSR000193-1"/>
    </source>
</evidence>
<dbReference type="GO" id="GO:0004735">
    <property type="term" value="F:pyrroline-5-carboxylate reductase activity"/>
    <property type="evidence" value="ECO:0007669"/>
    <property type="project" value="UniProtKB-UniRule"/>
</dbReference>
<dbReference type="GO" id="GO:0055129">
    <property type="term" value="P:L-proline biosynthetic process"/>
    <property type="evidence" value="ECO:0007669"/>
    <property type="project" value="UniProtKB-UniRule"/>
</dbReference>
<dbReference type="PANTHER" id="PTHR11645">
    <property type="entry name" value="PYRROLINE-5-CARBOXYLATE REDUCTASE"/>
    <property type="match status" value="1"/>
</dbReference>
<feature type="binding site" evidence="8">
    <location>
        <begin position="10"/>
        <end position="15"/>
    </location>
    <ligand>
        <name>NADP(+)</name>
        <dbReference type="ChEBI" id="CHEBI:58349"/>
    </ligand>
</feature>
<evidence type="ECO:0000313" key="13">
    <source>
        <dbReference type="Proteomes" id="UP000310541"/>
    </source>
</evidence>
<comment type="subcellular location">
    <subcellularLocation>
        <location evidence="6">Cytoplasm</location>
    </subcellularLocation>
</comment>
<comment type="catalytic activity">
    <reaction evidence="6">
        <text>L-proline + NADP(+) = (S)-1-pyrroline-5-carboxylate + NADPH + 2 H(+)</text>
        <dbReference type="Rhea" id="RHEA:14109"/>
        <dbReference type="ChEBI" id="CHEBI:15378"/>
        <dbReference type="ChEBI" id="CHEBI:17388"/>
        <dbReference type="ChEBI" id="CHEBI:57783"/>
        <dbReference type="ChEBI" id="CHEBI:58349"/>
        <dbReference type="ChEBI" id="CHEBI:60039"/>
        <dbReference type="EC" id="1.5.1.2"/>
    </reaction>
</comment>
<dbReference type="GO" id="GO:0005737">
    <property type="term" value="C:cytoplasm"/>
    <property type="evidence" value="ECO:0007669"/>
    <property type="project" value="UniProtKB-SubCell"/>
</dbReference>
<dbReference type="Gene3D" id="3.40.50.720">
    <property type="entry name" value="NAD(P)-binding Rossmann-like Domain"/>
    <property type="match status" value="1"/>
</dbReference>
<dbReference type="SUPFAM" id="SSF51735">
    <property type="entry name" value="NAD(P)-binding Rossmann-fold domains"/>
    <property type="match status" value="1"/>
</dbReference>
<feature type="domain" description="Pyrroline-5-carboxylate reductase catalytic N-terminal" evidence="10">
    <location>
        <begin position="6"/>
        <end position="102"/>
    </location>
</feature>
<dbReference type="Gene3D" id="1.10.3730.10">
    <property type="entry name" value="ProC C-terminal domain-like"/>
    <property type="match status" value="1"/>
</dbReference>
<keyword evidence="6" id="KW-0028">Amino-acid biosynthesis</keyword>
<evidence type="ECO:0000256" key="1">
    <source>
        <dbReference type="ARBA" id="ARBA00005525"/>
    </source>
</evidence>
<evidence type="ECO:0000256" key="7">
    <source>
        <dbReference type="NCBIfam" id="TIGR00112"/>
    </source>
</evidence>
<gene>
    <name evidence="6 12" type="primary">proC</name>
    <name evidence="12" type="ORF">FBF83_18195</name>
</gene>
<organism evidence="12 13">
    <name type="scientific">Guptibacillus hwajinpoensis</name>
    <dbReference type="NCBI Taxonomy" id="208199"/>
    <lineage>
        <taxon>Bacteria</taxon>
        <taxon>Bacillati</taxon>
        <taxon>Bacillota</taxon>
        <taxon>Bacilli</taxon>
        <taxon>Bacillales</taxon>
        <taxon>Guptibacillaceae</taxon>
        <taxon>Guptibacillus</taxon>
    </lineage>
</organism>
<keyword evidence="3 6" id="KW-0521">NADP</keyword>
<keyword evidence="2 6" id="KW-0641">Proline biosynthesis</keyword>
<evidence type="ECO:0000256" key="3">
    <source>
        <dbReference type="ARBA" id="ARBA00022857"/>
    </source>
</evidence>
<protein>
    <recommendedName>
        <fullName evidence="6 7">Pyrroline-5-carboxylate reductase</fullName>
        <shortName evidence="6">P5C reductase</shortName>
        <shortName evidence="6">P5CR</shortName>
        <ecNumber evidence="6 7">1.5.1.2</ecNumber>
    </recommendedName>
    <alternativeName>
        <fullName evidence="6">PCA reductase</fullName>
    </alternativeName>
</protein>
<comment type="similarity">
    <text evidence="1 6">Belongs to the pyrroline-5-carboxylate reductase family.</text>
</comment>
<dbReference type="PIRSF" id="PIRSF000193">
    <property type="entry name" value="Pyrrol-5-carb_rd"/>
    <property type="match status" value="1"/>
</dbReference>
<dbReference type="EMBL" id="SWFM01000007">
    <property type="protein sequence ID" value="TKD67978.1"/>
    <property type="molecule type" value="Genomic_DNA"/>
</dbReference>
<evidence type="ECO:0000256" key="2">
    <source>
        <dbReference type="ARBA" id="ARBA00022650"/>
    </source>
</evidence>
<feature type="region of interest" description="Disordered" evidence="9">
    <location>
        <begin position="218"/>
        <end position="242"/>
    </location>
</feature>
<reference evidence="12 13" key="1">
    <citation type="submission" date="2019-04" db="EMBL/GenBank/DDBJ databases">
        <title>Genome sequence of Bacillus hwajinpoensis strain Y2.</title>
        <authorList>
            <person name="Fair J.L."/>
            <person name="Maclea K.S."/>
        </authorList>
    </citation>
    <scope>NUCLEOTIDE SEQUENCE [LARGE SCALE GENOMIC DNA]</scope>
    <source>
        <strain evidence="12 13">Y2</strain>
    </source>
</reference>